<dbReference type="InterPro" id="IPR029052">
    <property type="entry name" value="Metallo-depent_PP-like"/>
</dbReference>
<dbReference type="InterPro" id="IPR052169">
    <property type="entry name" value="CW_Biosynth-Accessory"/>
</dbReference>
<reference evidence="4 5" key="1">
    <citation type="submission" date="2019-07" db="EMBL/GenBank/DDBJ databases">
        <title>Lysobacter weifangensis sp. nov., isolated from bensulfuron-methyl contaminated farmland soil.</title>
        <authorList>
            <person name="Zhao H."/>
        </authorList>
    </citation>
    <scope>NUCLEOTIDE SEQUENCE [LARGE SCALE GENOMIC DNA]</scope>
    <source>
        <strain evidence="4 5">CC-Bw-6</strain>
    </source>
</reference>
<evidence type="ECO:0000256" key="2">
    <source>
        <dbReference type="SAM" id="SignalP"/>
    </source>
</evidence>
<dbReference type="Proteomes" id="UP000315891">
    <property type="component" value="Chromosome"/>
</dbReference>
<dbReference type="SMART" id="SM00854">
    <property type="entry name" value="PGA_cap"/>
    <property type="match status" value="1"/>
</dbReference>
<keyword evidence="5" id="KW-1185">Reference proteome</keyword>
<dbReference type="AlphaFoldDB" id="A0A516V8J6"/>
<evidence type="ECO:0000313" key="5">
    <source>
        <dbReference type="Proteomes" id="UP000315891"/>
    </source>
</evidence>
<keyword evidence="2" id="KW-0732">Signal</keyword>
<evidence type="ECO:0000259" key="3">
    <source>
        <dbReference type="SMART" id="SM00854"/>
    </source>
</evidence>
<evidence type="ECO:0000256" key="1">
    <source>
        <dbReference type="ARBA" id="ARBA00005662"/>
    </source>
</evidence>
<organism evidence="4 5">
    <name type="scientific">Pseudoluteimonas lycopersici</name>
    <dbReference type="NCBI Taxonomy" id="1324796"/>
    <lineage>
        <taxon>Bacteria</taxon>
        <taxon>Pseudomonadati</taxon>
        <taxon>Pseudomonadota</taxon>
        <taxon>Gammaproteobacteria</taxon>
        <taxon>Lysobacterales</taxon>
        <taxon>Lysobacteraceae</taxon>
        <taxon>Pseudoluteimonas</taxon>
    </lineage>
</organism>
<name>A0A516V8J6_9GAMM</name>
<dbReference type="EMBL" id="CP041742">
    <property type="protein sequence ID" value="QDQ74862.1"/>
    <property type="molecule type" value="Genomic_DNA"/>
</dbReference>
<accession>A0A516V8J6</accession>
<dbReference type="PANTHER" id="PTHR33393:SF13">
    <property type="entry name" value="PGA BIOSYNTHESIS PROTEIN CAPA"/>
    <property type="match status" value="1"/>
</dbReference>
<feature type="signal peptide" evidence="2">
    <location>
        <begin position="1"/>
        <end position="24"/>
    </location>
</feature>
<protein>
    <submittedName>
        <fullName evidence="4">CapA family protein</fullName>
    </submittedName>
</protein>
<dbReference type="OrthoDB" id="9810718at2"/>
<evidence type="ECO:0000313" key="4">
    <source>
        <dbReference type="EMBL" id="QDQ74862.1"/>
    </source>
</evidence>
<dbReference type="Pfam" id="PF09587">
    <property type="entry name" value="PGA_cap"/>
    <property type="match status" value="1"/>
</dbReference>
<dbReference type="Gene3D" id="3.60.21.10">
    <property type="match status" value="1"/>
</dbReference>
<dbReference type="InterPro" id="IPR019079">
    <property type="entry name" value="Capsule_synth_CapA"/>
</dbReference>
<dbReference type="PANTHER" id="PTHR33393">
    <property type="entry name" value="POLYGLUTAMINE SYNTHESIS ACCESSORY PROTEIN RV0574C-RELATED"/>
    <property type="match status" value="1"/>
</dbReference>
<dbReference type="CDD" id="cd07381">
    <property type="entry name" value="MPP_CapA"/>
    <property type="match status" value="1"/>
</dbReference>
<dbReference type="SUPFAM" id="SSF56300">
    <property type="entry name" value="Metallo-dependent phosphatases"/>
    <property type="match status" value="1"/>
</dbReference>
<comment type="similarity">
    <text evidence="1">Belongs to the CapA family.</text>
</comment>
<sequence>MPALKRFLLPCALALALPAMPVSAAHGEVDIVFVGDVMVAEIPGQLIAKGVDPFEPFNALLQKHDLRIGNLECVVATGGTAEIKPFTFRADPDVLPVLKKHFDAMSVANNHSGDFGKAAFAEELGLMRKAGLPFFGGGDDLAEAHKPVILERNGIRIALLGYVEFKPRSFEAGAHLPGVAWSGEDDQVIEDIAAARRVYHADIVIPYMHWGWEEEPNPSPRLREFARRMIDAGADMVVGGHPHVTQGAEMYKGKPIIYSLGNFLFNSFDTEATTTGWVLSARIGRDGVRTWRTYVAKLDGDGVPHPAFDKPSPCGRAGDKDIRTCEGAP</sequence>
<feature type="chain" id="PRO_5022083794" evidence="2">
    <location>
        <begin position="25"/>
        <end position="329"/>
    </location>
</feature>
<gene>
    <name evidence="4" type="ORF">FNZ56_12440</name>
</gene>
<feature type="domain" description="Capsule synthesis protein CapA" evidence="3">
    <location>
        <begin position="30"/>
        <end position="267"/>
    </location>
</feature>
<proteinExistence type="inferred from homology"/>